<evidence type="ECO:0000313" key="2">
    <source>
        <dbReference type="Proteomes" id="UP001152607"/>
    </source>
</evidence>
<comment type="caution">
    <text evidence="1">The sequence shown here is derived from an EMBL/GenBank/DDBJ whole genome shotgun (WGS) entry which is preliminary data.</text>
</comment>
<evidence type="ECO:0000313" key="1">
    <source>
        <dbReference type="EMBL" id="CAI6336991.1"/>
    </source>
</evidence>
<gene>
    <name evidence="1" type="ORF">PDIGIT_LOCUS10098</name>
</gene>
<keyword evidence="2" id="KW-1185">Reference proteome</keyword>
<dbReference type="AlphaFoldDB" id="A0A9W4UIW4"/>
<sequence length="83" mass="9170">MPTERYDFGCNVIYLFHSISRACSYLVCSVRKLGTRWSTTLATVMTNLPLGSSSLLSIQQATVQAARSQSSSQPPHSFYVPPQ</sequence>
<proteinExistence type="predicted"/>
<reference evidence="1" key="1">
    <citation type="submission" date="2023-01" db="EMBL/GenBank/DDBJ databases">
        <authorList>
            <person name="Van Ghelder C."/>
            <person name="Rancurel C."/>
        </authorList>
    </citation>
    <scope>NUCLEOTIDE SEQUENCE</scope>
    <source>
        <strain evidence="1">CNCM I-4278</strain>
    </source>
</reference>
<dbReference type="Proteomes" id="UP001152607">
    <property type="component" value="Unassembled WGS sequence"/>
</dbReference>
<organism evidence="1 2">
    <name type="scientific">Periconia digitata</name>
    <dbReference type="NCBI Taxonomy" id="1303443"/>
    <lineage>
        <taxon>Eukaryota</taxon>
        <taxon>Fungi</taxon>
        <taxon>Dikarya</taxon>
        <taxon>Ascomycota</taxon>
        <taxon>Pezizomycotina</taxon>
        <taxon>Dothideomycetes</taxon>
        <taxon>Pleosporomycetidae</taxon>
        <taxon>Pleosporales</taxon>
        <taxon>Massarineae</taxon>
        <taxon>Periconiaceae</taxon>
        <taxon>Periconia</taxon>
    </lineage>
</organism>
<accession>A0A9W4UIW4</accession>
<name>A0A9W4UIW4_9PLEO</name>
<dbReference type="EMBL" id="CAOQHR010000007">
    <property type="protein sequence ID" value="CAI6336991.1"/>
    <property type="molecule type" value="Genomic_DNA"/>
</dbReference>
<protein>
    <submittedName>
        <fullName evidence="1">Uncharacterized protein</fullName>
    </submittedName>
</protein>